<evidence type="ECO:0000256" key="4">
    <source>
        <dbReference type="ARBA" id="ARBA00023242"/>
    </source>
</evidence>
<sequence>MVDGNLFIPLSPPSSPRMSAYSTTADNEWQTSDIKALDATSAHSDGDMALLQAEVSGHNFDLKRPLLRTHKTFPYTLDNKHMSGSSPNSPARERIGMSTIDEVDSNEMPTVTFGGSAPASPVSRLTPPSPHSGSNGDKNDLQGDEIILDDKDDLGDDSSKEDDGKPISAAELRAQKRKMKRFRLTHNQTRFLMSEFARQAHPDAAHRERLAREIPGLSPRQVQVWFQNRRAKLKRMTSDDRDRMMRSRALPEDFDMAQALHSPFGSTHGLGTPLASPASFTPGFPESNMMRPLSIDTLRRPMESHLSPTGISPAFGGFTFTPPQSATDTLSPVSTHEGSPFGFPPAPLDNSPRTSNPFSMSITASPVYSSHHNIPRLSLHADRVVRSRAESLQSPLRTSMSYGNGSDSALSGPNDSPSHLDGSSISDRSGSRPYSNSMSYGGLGYSYSPVQGFQASSAQRMRSFSSSVPRRIELSTHYTPSRSTTTPQTATFPTYTSSPLVTPQSFAMPQLSAPHHLTSFPNSYLRNDTAQSEYSSSGTVLGEVMENSSQENDDQNDSISQQY</sequence>
<name>A0A2T2NPF1_CORCC</name>
<feature type="domain" description="Homeobox" evidence="8">
    <location>
        <begin position="175"/>
        <end position="236"/>
    </location>
</feature>
<dbReference type="STRING" id="1448308.A0A2T2NPF1"/>
<feature type="region of interest" description="Disordered" evidence="7">
    <location>
        <begin position="1"/>
        <end position="21"/>
    </location>
</feature>
<feature type="compositionally biased region" description="Low complexity" evidence="7">
    <location>
        <begin position="479"/>
        <end position="496"/>
    </location>
</feature>
<dbReference type="OrthoDB" id="6159439at2759"/>
<evidence type="ECO:0000256" key="6">
    <source>
        <dbReference type="RuleBase" id="RU000682"/>
    </source>
</evidence>
<evidence type="ECO:0000313" key="9">
    <source>
        <dbReference type="EMBL" id="PSN67322.1"/>
    </source>
</evidence>
<dbReference type="PANTHER" id="PTHR24208:SF166">
    <property type="entry name" value="LIM HOMEOBOX TRANSCRIPTION FACTOR 1 ALPHA, ISOFORM B"/>
    <property type="match status" value="1"/>
</dbReference>
<evidence type="ECO:0000256" key="1">
    <source>
        <dbReference type="ARBA" id="ARBA00004123"/>
    </source>
</evidence>
<dbReference type="PROSITE" id="PS50071">
    <property type="entry name" value="HOMEOBOX_2"/>
    <property type="match status" value="1"/>
</dbReference>
<keyword evidence="10" id="KW-1185">Reference proteome</keyword>
<proteinExistence type="predicted"/>
<dbReference type="SUPFAM" id="SSF46689">
    <property type="entry name" value="Homeodomain-like"/>
    <property type="match status" value="1"/>
</dbReference>
<accession>A0A2T2NPF1</accession>
<evidence type="ECO:0000259" key="8">
    <source>
        <dbReference type="PROSITE" id="PS50071"/>
    </source>
</evidence>
<dbReference type="Proteomes" id="UP000240883">
    <property type="component" value="Unassembled WGS sequence"/>
</dbReference>
<comment type="subcellular location">
    <subcellularLocation>
        <location evidence="1 5 6">Nucleus</location>
    </subcellularLocation>
</comment>
<dbReference type="GO" id="GO:0000977">
    <property type="term" value="F:RNA polymerase II transcription regulatory region sequence-specific DNA binding"/>
    <property type="evidence" value="ECO:0007669"/>
    <property type="project" value="TreeGrafter"/>
</dbReference>
<feature type="region of interest" description="Disordered" evidence="7">
    <location>
        <begin position="390"/>
        <end position="435"/>
    </location>
</feature>
<dbReference type="SMART" id="SM00389">
    <property type="entry name" value="HOX"/>
    <property type="match status" value="1"/>
</dbReference>
<reference evidence="9 10" key="1">
    <citation type="journal article" date="2018" name="Front. Microbiol.">
        <title>Genome-Wide Analysis of Corynespora cassiicola Leaf Fall Disease Putative Effectors.</title>
        <authorList>
            <person name="Lopez D."/>
            <person name="Ribeiro S."/>
            <person name="Label P."/>
            <person name="Fumanal B."/>
            <person name="Venisse J.S."/>
            <person name="Kohler A."/>
            <person name="de Oliveira R.R."/>
            <person name="Labutti K."/>
            <person name="Lipzen A."/>
            <person name="Lail K."/>
            <person name="Bauer D."/>
            <person name="Ohm R.A."/>
            <person name="Barry K.W."/>
            <person name="Spatafora J."/>
            <person name="Grigoriev I.V."/>
            <person name="Martin F.M."/>
            <person name="Pujade-Renaud V."/>
        </authorList>
    </citation>
    <scope>NUCLEOTIDE SEQUENCE [LARGE SCALE GENOMIC DNA]</scope>
    <source>
        <strain evidence="9 10">Philippines</strain>
    </source>
</reference>
<feature type="region of interest" description="Disordered" evidence="7">
    <location>
        <begin position="325"/>
        <end position="358"/>
    </location>
</feature>
<protein>
    <recommendedName>
        <fullName evidence="8">Homeobox domain-containing protein</fullName>
    </recommendedName>
</protein>
<feature type="compositionally biased region" description="Polar residues" evidence="7">
    <location>
        <begin position="390"/>
        <end position="417"/>
    </location>
</feature>
<feature type="region of interest" description="Disordered" evidence="7">
    <location>
        <begin position="102"/>
        <end position="143"/>
    </location>
</feature>
<evidence type="ECO:0000256" key="3">
    <source>
        <dbReference type="ARBA" id="ARBA00023155"/>
    </source>
</evidence>
<dbReference type="GO" id="GO:0000981">
    <property type="term" value="F:DNA-binding transcription factor activity, RNA polymerase II-specific"/>
    <property type="evidence" value="ECO:0007669"/>
    <property type="project" value="TreeGrafter"/>
</dbReference>
<dbReference type="AlphaFoldDB" id="A0A2T2NPF1"/>
<evidence type="ECO:0000256" key="7">
    <source>
        <dbReference type="SAM" id="MobiDB-lite"/>
    </source>
</evidence>
<dbReference type="Pfam" id="PF00046">
    <property type="entry name" value="Homeodomain"/>
    <property type="match status" value="1"/>
</dbReference>
<feature type="compositionally biased region" description="Low complexity" evidence="7">
    <location>
        <begin position="421"/>
        <end position="435"/>
    </location>
</feature>
<feature type="DNA-binding region" description="Homeobox" evidence="5">
    <location>
        <begin position="177"/>
        <end position="237"/>
    </location>
</feature>
<feature type="compositionally biased region" description="Polar residues" evidence="7">
    <location>
        <begin position="325"/>
        <end position="337"/>
    </location>
</feature>
<dbReference type="InterPro" id="IPR001356">
    <property type="entry name" value="HD"/>
</dbReference>
<dbReference type="GO" id="GO:0005634">
    <property type="term" value="C:nucleus"/>
    <property type="evidence" value="ECO:0007669"/>
    <property type="project" value="UniProtKB-SubCell"/>
</dbReference>
<keyword evidence="4 5" id="KW-0539">Nucleus</keyword>
<dbReference type="InterPro" id="IPR009057">
    <property type="entry name" value="Homeodomain-like_sf"/>
</dbReference>
<evidence type="ECO:0000313" key="10">
    <source>
        <dbReference type="Proteomes" id="UP000240883"/>
    </source>
</evidence>
<dbReference type="EMBL" id="KZ678135">
    <property type="protein sequence ID" value="PSN67322.1"/>
    <property type="molecule type" value="Genomic_DNA"/>
</dbReference>
<feature type="region of interest" description="Disordered" evidence="7">
    <location>
        <begin position="475"/>
        <end position="496"/>
    </location>
</feature>
<feature type="region of interest" description="Disordered" evidence="7">
    <location>
        <begin position="528"/>
        <end position="563"/>
    </location>
</feature>
<dbReference type="Gene3D" id="1.10.10.60">
    <property type="entry name" value="Homeodomain-like"/>
    <property type="match status" value="1"/>
</dbReference>
<dbReference type="PANTHER" id="PTHR24208">
    <property type="entry name" value="LIM/HOMEOBOX PROTEIN LHX"/>
    <property type="match status" value="1"/>
</dbReference>
<organism evidence="9 10">
    <name type="scientific">Corynespora cassiicola Philippines</name>
    <dbReference type="NCBI Taxonomy" id="1448308"/>
    <lineage>
        <taxon>Eukaryota</taxon>
        <taxon>Fungi</taxon>
        <taxon>Dikarya</taxon>
        <taxon>Ascomycota</taxon>
        <taxon>Pezizomycotina</taxon>
        <taxon>Dothideomycetes</taxon>
        <taxon>Pleosporomycetidae</taxon>
        <taxon>Pleosporales</taxon>
        <taxon>Corynesporascaceae</taxon>
        <taxon>Corynespora</taxon>
    </lineage>
</organism>
<dbReference type="InterPro" id="IPR050453">
    <property type="entry name" value="LIM_Homeobox_TF"/>
</dbReference>
<keyword evidence="2 5" id="KW-0238">DNA-binding</keyword>
<dbReference type="CDD" id="cd00086">
    <property type="entry name" value="homeodomain"/>
    <property type="match status" value="1"/>
</dbReference>
<evidence type="ECO:0000256" key="5">
    <source>
        <dbReference type="PROSITE-ProRule" id="PRU00108"/>
    </source>
</evidence>
<gene>
    <name evidence="9" type="ORF">BS50DRAFT_493672</name>
</gene>
<keyword evidence="3 5" id="KW-0371">Homeobox</keyword>
<feature type="compositionally biased region" description="Polar residues" evidence="7">
    <location>
        <begin position="528"/>
        <end position="539"/>
    </location>
</feature>
<evidence type="ECO:0000256" key="2">
    <source>
        <dbReference type="ARBA" id="ARBA00023125"/>
    </source>
</evidence>